<gene>
    <name evidence="5" type="primary">glpB</name>
    <name evidence="5" type="ORF">P3F81_10475</name>
</gene>
<dbReference type="InterPro" id="IPR036188">
    <property type="entry name" value="FAD/NAD-bd_sf"/>
</dbReference>
<dbReference type="SUPFAM" id="SSF51905">
    <property type="entry name" value="FAD/NAD(P)-binding domain"/>
    <property type="match status" value="1"/>
</dbReference>
<evidence type="ECO:0000256" key="1">
    <source>
        <dbReference type="ARBA" id="ARBA00022630"/>
    </source>
</evidence>
<feature type="domain" description="FAD-dependent oxidoreductase 2 FAD-binding" evidence="4">
    <location>
        <begin position="5"/>
        <end position="401"/>
    </location>
</feature>
<proteinExistence type="predicted"/>
<organism evidence="5 6">
    <name type="scientific">Selenobaculum gibii</name>
    <dbReference type="NCBI Taxonomy" id="3054208"/>
    <lineage>
        <taxon>Bacteria</taxon>
        <taxon>Bacillati</taxon>
        <taxon>Bacillota</taxon>
        <taxon>Negativicutes</taxon>
        <taxon>Selenomonadales</taxon>
        <taxon>Selenomonadaceae</taxon>
        <taxon>Selenobaculum</taxon>
    </lineage>
</organism>
<dbReference type="GO" id="GO:0009331">
    <property type="term" value="C:glycerol-3-phosphate dehydrogenase (FAD) complex"/>
    <property type="evidence" value="ECO:0007669"/>
    <property type="project" value="InterPro"/>
</dbReference>
<keyword evidence="6" id="KW-1185">Reference proteome</keyword>
<dbReference type="PROSITE" id="PS51257">
    <property type="entry name" value="PROKAR_LIPOPROTEIN"/>
    <property type="match status" value="1"/>
</dbReference>
<keyword evidence="3 5" id="KW-0560">Oxidoreductase</keyword>
<keyword evidence="2" id="KW-0288">FMN</keyword>
<dbReference type="EC" id="1.1.5.3" evidence="5"/>
<evidence type="ECO:0000313" key="6">
    <source>
        <dbReference type="Proteomes" id="UP001243623"/>
    </source>
</evidence>
<dbReference type="PIRSF" id="PIRSF000141">
    <property type="entry name" value="Anaerobic_G3P_dh"/>
    <property type="match status" value="1"/>
</dbReference>
<reference evidence="5" key="1">
    <citation type="submission" date="2023-03" db="EMBL/GenBank/DDBJ databases">
        <title>Selenobaculum gbiensis gen. nov. sp. nov., a new bacterium isolated from the gut microbiota of IBD patient.</title>
        <authorList>
            <person name="Yeo S."/>
            <person name="Park H."/>
            <person name="Huh C.S."/>
        </authorList>
    </citation>
    <scope>NUCLEOTIDE SEQUENCE</scope>
    <source>
        <strain evidence="5">ICN-92133</strain>
    </source>
</reference>
<name>A0A9Y2EV34_9FIRM</name>
<dbReference type="Pfam" id="PF00890">
    <property type="entry name" value="FAD_binding_2"/>
    <property type="match status" value="1"/>
</dbReference>
<dbReference type="RefSeq" id="WP_147670094.1">
    <property type="nucleotide sequence ID" value="NZ_CP120678.1"/>
</dbReference>
<evidence type="ECO:0000259" key="4">
    <source>
        <dbReference type="Pfam" id="PF00890"/>
    </source>
</evidence>
<evidence type="ECO:0000256" key="3">
    <source>
        <dbReference type="ARBA" id="ARBA00023002"/>
    </source>
</evidence>
<dbReference type="InterPro" id="IPR009158">
    <property type="entry name" value="G3P_DH_GlpB_su"/>
</dbReference>
<evidence type="ECO:0000256" key="2">
    <source>
        <dbReference type="ARBA" id="ARBA00022643"/>
    </source>
</evidence>
<sequence>MRNSDVLVIGGGLAGLVAACVAAEKGKKVQLLTYGAGTLTIGGGIIDAIGYTDDAKPVAKPSVALANVAESHPYAKVGKSVVSAAFNAFKKITEAEGYAYIGELDHNQWIPTAVGTFKPSCLTSKTMDVTVLENAKEVLVVGFDTLKDFYAHIVAKNLQKFYGDKKSVSETVVSLNFAGRDVNAMDVARWLDSAEGRNEFAAQIKDKVKPGMAVVVPPVLGTAPDYKVLEALEKGLSCKFIEVSAMPPSVTGYRLRVMLLNYAKKLGVKIIEKAKVTSSHIENGKCEYVVTEGFDRERKYYAKEFILASGGVFGGGLKAEIGKMVEPVFGLPIPAPTVQTDWSNKNLFSEEKQLFAQLGVLVNSSLAPVDGEGNELLSNVKVVGRSLAGYDYCFEKSGNGVAIATAYKAAISL</sequence>
<dbReference type="EMBL" id="CP120678">
    <property type="protein sequence ID" value="WIW70309.1"/>
    <property type="molecule type" value="Genomic_DNA"/>
</dbReference>
<protein>
    <submittedName>
        <fullName evidence="5">Anaerobic glycerol-3-phosphate dehydrogenase subunit GlpB</fullName>
        <ecNumber evidence="5">1.1.5.3</ecNumber>
    </submittedName>
</protein>
<dbReference type="NCBIfam" id="TIGR03378">
    <property type="entry name" value="glycerol3P_GlpB"/>
    <property type="match status" value="1"/>
</dbReference>
<dbReference type="Gene3D" id="3.50.50.60">
    <property type="entry name" value="FAD/NAD(P)-binding domain"/>
    <property type="match status" value="2"/>
</dbReference>
<keyword evidence="1" id="KW-0285">Flavoprotein</keyword>
<accession>A0A9Y2EV34</accession>
<dbReference type="KEGG" id="sgbi:P3F81_10475"/>
<evidence type="ECO:0000313" key="5">
    <source>
        <dbReference type="EMBL" id="WIW70309.1"/>
    </source>
</evidence>
<dbReference type="InterPro" id="IPR003953">
    <property type="entry name" value="FAD-dep_OxRdtase_2_FAD-bd"/>
</dbReference>
<dbReference type="Proteomes" id="UP001243623">
    <property type="component" value="Chromosome"/>
</dbReference>
<dbReference type="GO" id="GO:0004368">
    <property type="term" value="F:glycerol-3-phosphate dehydrogenase (quinone) activity"/>
    <property type="evidence" value="ECO:0007669"/>
    <property type="project" value="UniProtKB-EC"/>
</dbReference>
<dbReference type="AlphaFoldDB" id="A0A9Y2EV34"/>